<dbReference type="Proteomes" id="UP000750334">
    <property type="component" value="Unassembled WGS sequence"/>
</dbReference>
<feature type="domain" description="Histone deacetylase complex subunit SAP30 Sin3 binding" evidence="8">
    <location>
        <begin position="130"/>
        <end position="167"/>
    </location>
</feature>
<dbReference type="InterPro" id="IPR038291">
    <property type="entry name" value="SAP30_C_sf"/>
</dbReference>
<dbReference type="InterPro" id="IPR024145">
    <property type="entry name" value="His_deAcase_SAP30/SAP30L"/>
</dbReference>
<protein>
    <submittedName>
        <fullName evidence="9">Sit4 protein phosphatase associated protein</fullName>
    </submittedName>
</protein>
<evidence type="ECO:0000256" key="3">
    <source>
        <dbReference type="ARBA" id="ARBA00022491"/>
    </source>
</evidence>
<comment type="subcellular location">
    <subcellularLocation>
        <location evidence="1">Nucleus</location>
    </subcellularLocation>
</comment>
<comment type="caution">
    <text evidence="9">The sequence shown here is derived from an EMBL/GenBank/DDBJ whole genome shotgun (WGS) entry which is preliminary data.</text>
</comment>
<dbReference type="PANTHER" id="PTHR13286">
    <property type="entry name" value="SAP30"/>
    <property type="match status" value="1"/>
</dbReference>
<organism evidence="9 10">
    <name type="scientific">Maudiozyma exigua</name>
    <name type="common">Yeast</name>
    <name type="synonym">Kazachstania exigua</name>
    <dbReference type="NCBI Taxonomy" id="34358"/>
    <lineage>
        <taxon>Eukaryota</taxon>
        <taxon>Fungi</taxon>
        <taxon>Dikarya</taxon>
        <taxon>Ascomycota</taxon>
        <taxon>Saccharomycotina</taxon>
        <taxon>Saccharomycetes</taxon>
        <taxon>Saccharomycetales</taxon>
        <taxon>Saccharomycetaceae</taxon>
        <taxon>Maudiozyma</taxon>
    </lineage>
</organism>
<evidence type="ECO:0000313" key="9">
    <source>
        <dbReference type="EMBL" id="KAG0671179.1"/>
    </source>
</evidence>
<dbReference type="PANTHER" id="PTHR13286:SF6">
    <property type="entry name" value="HISTONE DEACETYLASE COMPLEX SUBUNIT SAP30L-RELATED"/>
    <property type="match status" value="1"/>
</dbReference>
<dbReference type="Pfam" id="PF13867">
    <property type="entry name" value="SAP30_Sin3_bdg"/>
    <property type="match status" value="1"/>
</dbReference>
<evidence type="ECO:0000256" key="6">
    <source>
        <dbReference type="ARBA" id="ARBA00023242"/>
    </source>
</evidence>
<dbReference type="EMBL" id="PUHR01000015">
    <property type="protein sequence ID" value="KAG0671179.1"/>
    <property type="molecule type" value="Genomic_DNA"/>
</dbReference>
<reference evidence="9 10" key="1">
    <citation type="submission" date="2020-11" db="EMBL/GenBank/DDBJ databases">
        <title>Kefir isolates.</title>
        <authorList>
            <person name="Marcisauskas S."/>
            <person name="Kim Y."/>
            <person name="Blasche S."/>
        </authorList>
    </citation>
    <scope>NUCLEOTIDE SEQUENCE [LARGE SCALE GENOMIC DNA]</scope>
    <source>
        <strain evidence="9 10">OG2</strain>
    </source>
</reference>
<proteinExistence type="inferred from homology"/>
<evidence type="ECO:0000256" key="1">
    <source>
        <dbReference type="ARBA" id="ARBA00004123"/>
    </source>
</evidence>
<dbReference type="AlphaFoldDB" id="A0A9P6WDE6"/>
<feature type="compositionally biased region" description="Polar residues" evidence="7">
    <location>
        <begin position="1"/>
        <end position="10"/>
    </location>
</feature>
<keyword evidence="4" id="KW-0805">Transcription regulation</keyword>
<accession>A0A9P6WDE6</accession>
<keyword evidence="6" id="KW-0539">Nucleus</keyword>
<evidence type="ECO:0000259" key="8">
    <source>
        <dbReference type="Pfam" id="PF13867"/>
    </source>
</evidence>
<dbReference type="OrthoDB" id="510958at2759"/>
<name>A0A9P6WDE6_MAUEX</name>
<evidence type="ECO:0000256" key="5">
    <source>
        <dbReference type="ARBA" id="ARBA00023163"/>
    </source>
</evidence>
<keyword evidence="5" id="KW-0804">Transcription</keyword>
<keyword evidence="3" id="KW-0678">Repressor</keyword>
<evidence type="ECO:0000313" key="10">
    <source>
        <dbReference type="Proteomes" id="UP000750334"/>
    </source>
</evidence>
<evidence type="ECO:0000256" key="2">
    <source>
        <dbReference type="ARBA" id="ARBA00006283"/>
    </source>
</evidence>
<dbReference type="Gene3D" id="6.10.160.20">
    <property type="match status" value="1"/>
</dbReference>
<evidence type="ECO:0000256" key="7">
    <source>
        <dbReference type="SAM" id="MobiDB-lite"/>
    </source>
</evidence>
<dbReference type="InterPro" id="IPR025718">
    <property type="entry name" value="SAP30_Sin3-bd"/>
</dbReference>
<gene>
    <name evidence="9" type="primary">SAP30</name>
    <name evidence="9" type="ORF">C6P45_001193</name>
</gene>
<sequence>MARNTNSNSESDSKSGRSGKTNSTNSKNNNNNNTNANGPNSNAQGKQRLTAAQQQYLKNLVTTHITDNHPNTIHPVTNPVNFEDYSDKFLRNYKDHFNLNLPDNITFRGYLLGSKLGSKTYSFERNKIGKNDARIHKKDLSNEVKRHFDSVNIKEMECIPQFIYKVKNQKKKFRMEFTGNHQ</sequence>
<dbReference type="GO" id="GO:0000118">
    <property type="term" value="C:histone deacetylase complex"/>
    <property type="evidence" value="ECO:0007669"/>
    <property type="project" value="TreeGrafter"/>
</dbReference>
<feature type="compositionally biased region" description="Low complexity" evidence="7">
    <location>
        <begin position="18"/>
        <end position="43"/>
    </location>
</feature>
<keyword evidence="10" id="KW-1185">Reference proteome</keyword>
<dbReference type="GO" id="GO:0006355">
    <property type="term" value="P:regulation of DNA-templated transcription"/>
    <property type="evidence" value="ECO:0007669"/>
    <property type="project" value="TreeGrafter"/>
</dbReference>
<dbReference type="GO" id="GO:0003712">
    <property type="term" value="F:transcription coregulator activity"/>
    <property type="evidence" value="ECO:0007669"/>
    <property type="project" value="TreeGrafter"/>
</dbReference>
<evidence type="ECO:0000256" key="4">
    <source>
        <dbReference type="ARBA" id="ARBA00023015"/>
    </source>
</evidence>
<feature type="region of interest" description="Disordered" evidence="7">
    <location>
        <begin position="1"/>
        <end position="47"/>
    </location>
</feature>
<comment type="similarity">
    <text evidence="2">Belongs to the SAP30 family.</text>
</comment>